<dbReference type="GO" id="GO:0005975">
    <property type="term" value="P:carbohydrate metabolic process"/>
    <property type="evidence" value="ECO:0007669"/>
    <property type="project" value="InterPro"/>
</dbReference>
<reference evidence="8" key="1">
    <citation type="journal article" date="2013" name="Diversity">
        <title>Genome Sequence of Dickeya solani, a New soft Rot Pathogen of Potato, Suggests its Emergence May Be Related to a Novel Combination of Non-Ribosomal Peptide/Polyketide Synthetase Clusters.</title>
        <authorList>
            <person name="Garlant L."/>
            <person name="Koskinen P."/>
            <person name="Rouhiainen L."/>
            <person name="Laine P."/>
            <person name="Paulin L."/>
            <person name="Auvinen P."/>
            <person name="Holm L."/>
            <person name="Pirhonen M."/>
        </authorList>
    </citation>
    <scope>NUCLEOTIDE SEQUENCE [LARGE SCALE GENOMIC DNA]</scope>
    <source>
        <strain evidence="8">D s0432-1</strain>
    </source>
</reference>
<dbReference type="Proteomes" id="UP000017142">
    <property type="component" value="Unassembled WGS sequence"/>
</dbReference>
<organism evidence="7 8">
    <name type="scientific">Dickeya solani D s0432-1</name>
    <dbReference type="NCBI Taxonomy" id="1231725"/>
    <lineage>
        <taxon>Bacteria</taxon>
        <taxon>Pseudomonadati</taxon>
        <taxon>Pseudomonadota</taxon>
        <taxon>Gammaproteobacteria</taxon>
        <taxon>Enterobacterales</taxon>
        <taxon>Pectobacteriaceae</taxon>
        <taxon>Dickeya</taxon>
    </lineage>
</organism>
<evidence type="ECO:0000256" key="2">
    <source>
        <dbReference type="ARBA" id="ARBA00022801"/>
    </source>
</evidence>
<dbReference type="RefSeq" id="WP_022635265.1">
    <property type="nucleotide sequence ID" value="NZ_AMWE01000004.1"/>
</dbReference>
<dbReference type="InterPro" id="IPR036116">
    <property type="entry name" value="FN3_sf"/>
</dbReference>
<feature type="signal peptide" evidence="5">
    <location>
        <begin position="1"/>
        <end position="27"/>
    </location>
</feature>
<dbReference type="PANTHER" id="PTHR31339:SF9">
    <property type="entry name" value="PLASMIN AND FIBRONECTIN-BINDING PROTEIN A"/>
    <property type="match status" value="1"/>
</dbReference>
<dbReference type="EMBL" id="AMWE01000004">
    <property type="protein sequence ID" value="ERO57367.1"/>
    <property type="molecule type" value="Genomic_DNA"/>
</dbReference>
<dbReference type="InterPro" id="IPR013783">
    <property type="entry name" value="Ig-like_fold"/>
</dbReference>
<dbReference type="SMART" id="SM00710">
    <property type="entry name" value="PbH1"/>
    <property type="match status" value="6"/>
</dbReference>
<dbReference type="Pfam" id="PF00295">
    <property type="entry name" value="Glyco_hydro_28"/>
    <property type="match status" value="1"/>
</dbReference>
<dbReference type="SUPFAM" id="SSF51126">
    <property type="entry name" value="Pectin lyase-like"/>
    <property type="match status" value="1"/>
</dbReference>
<dbReference type="CDD" id="cd00063">
    <property type="entry name" value="FN3"/>
    <property type="match status" value="1"/>
</dbReference>
<dbReference type="PROSITE" id="PS50853">
    <property type="entry name" value="FN3"/>
    <property type="match status" value="1"/>
</dbReference>
<protein>
    <submittedName>
        <fullName evidence="7">Exo-poly-alpha-D-galacturonosidase</fullName>
    </submittedName>
</protein>
<evidence type="ECO:0000313" key="7">
    <source>
        <dbReference type="EMBL" id="ERO57367.1"/>
    </source>
</evidence>
<dbReference type="InterPro" id="IPR051801">
    <property type="entry name" value="GH28_Enzymes"/>
</dbReference>
<dbReference type="AlphaFoldDB" id="A0AAV3K953"/>
<dbReference type="InterPro" id="IPR003961">
    <property type="entry name" value="FN3_dom"/>
</dbReference>
<sequence>MKAMRFSQHHALVLITSVYLFSNQVQAIPTSEPTSPALQALVPSLDDHSVVLVWHAPEDTSAIADYQIYQNGQPIGLASQNNDLHSPAKPYISAFYKNDTGNFHHRVVIQNAKIDGLKANTDYQFTIQTVYADGTTSADSNEVTVTTTTTPQVINITEYGAKGDGTTLNTTAIQKAIDACPTGCRIDVSAGVFKTGALWLKSDMTLNLLQGATLLGSDNAADYPDAYKLYSYSSQVRPASLINAIDKTSSAVGTFKNIRIIGKGVIDGNGWKRSADGKDELGNSLPQYVKSDSSKVSNDGILAKNQVEAAVAKGMDVKLAYSQLRSSLITLRGVQNAYIADVTILNPANHGIIFLESRNVVENSVIHQTFDANNGDGVEFINSQNIMVFNSVFDTGDDSINFGAGLGQDAQKQEPSQNAQLFNNYFHRGHSAVALGSHTGAGINNILAENNVISQNDIGLRAKSAPAIGGGAHGIEFRNSAMRNLAKQAVVVTLSYTDSNGTIDYTPAKVPARFYGFTVKNVTVQDSTGSSPSIEITGDSSKDIWHSQFLFRNMKLSGVMPTSISDLSDSQFNNLTFSNLRSGTSPWKFGAVKNVTVDGQVVTPTP</sequence>
<evidence type="ECO:0000313" key="8">
    <source>
        <dbReference type="Proteomes" id="UP000017142"/>
    </source>
</evidence>
<evidence type="ECO:0000256" key="5">
    <source>
        <dbReference type="SAM" id="SignalP"/>
    </source>
</evidence>
<dbReference type="GO" id="GO:0004650">
    <property type="term" value="F:polygalacturonase activity"/>
    <property type="evidence" value="ECO:0007669"/>
    <property type="project" value="InterPro"/>
</dbReference>
<dbReference type="PANTHER" id="PTHR31339">
    <property type="entry name" value="PECTIN LYASE-RELATED"/>
    <property type="match status" value="1"/>
</dbReference>
<proteinExistence type="inferred from homology"/>
<gene>
    <name evidence="7" type="ORF">A544_3951</name>
</gene>
<dbReference type="InterPro" id="IPR011050">
    <property type="entry name" value="Pectin_lyase_fold/virulence"/>
</dbReference>
<dbReference type="Gene3D" id="2.60.40.10">
    <property type="entry name" value="Immunoglobulins"/>
    <property type="match status" value="1"/>
</dbReference>
<dbReference type="InterPro" id="IPR006626">
    <property type="entry name" value="PbH1"/>
</dbReference>
<dbReference type="InterPro" id="IPR012334">
    <property type="entry name" value="Pectin_lyas_fold"/>
</dbReference>
<evidence type="ECO:0000259" key="6">
    <source>
        <dbReference type="PROSITE" id="PS50853"/>
    </source>
</evidence>
<evidence type="ECO:0000256" key="3">
    <source>
        <dbReference type="ARBA" id="ARBA00023295"/>
    </source>
</evidence>
<keyword evidence="5" id="KW-0732">Signal</keyword>
<keyword evidence="3 4" id="KW-0326">Glycosidase</keyword>
<evidence type="ECO:0000256" key="1">
    <source>
        <dbReference type="ARBA" id="ARBA00008834"/>
    </source>
</evidence>
<comment type="similarity">
    <text evidence="1 4">Belongs to the glycosyl hydrolase 28 family.</text>
</comment>
<comment type="caution">
    <text evidence="7">The sequence shown here is derived from an EMBL/GenBank/DDBJ whole genome shotgun (WGS) entry which is preliminary data.</text>
</comment>
<evidence type="ECO:0000256" key="4">
    <source>
        <dbReference type="RuleBase" id="RU361169"/>
    </source>
</evidence>
<feature type="domain" description="Fibronectin type-III" evidence="6">
    <location>
        <begin position="32"/>
        <end position="152"/>
    </location>
</feature>
<accession>A0AAV3K953</accession>
<feature type="chain" id="PRO_5043819753" evidence="5">
    <location>
        <begin position="28"/>
        <end position="606"/>
    </location>
</feature>
<dbReference type="SMART" id="SM00060">
    <property type="entry name" value="FN3"/>
    <property type="match status" value="1"/>
</dbReference>
<dbReference type="InterPro" id="IPR000743">
    <property type="entry name" value="Glyco_hydro_28"/>
</dbReference>
<dbReference type="Pfam" id="PF00041">
    <property type="entry name" value="fn3"/>
    <property type="match status" value="1"/>
</dbReference>
<dbReference type="Gene3D" id="2.160.20.10">
    <property type="entry name" value="Single-stranded right-handed beta-helix, Pectin lyase-like"/>
    <property type="match status" value="1"/>
</dbReference>
<dbReference type="SUPFAM" id="SSF49265">
    <property type="entry name" value="Fibronectin type III"/>
    <property type="match status" value="1"/>
</dbReference>
<keyword evidence="2 4" id="KW-0378">Hydrolase</keyword>
<dbReference type="GeneID" id="43518442"/>
<name>A0AAV3K953_9GAMM</name>